<evidence type="ECO:0000313" key="2">
    <source>
        <dbReference type="Proteomes" id="UP001222118"/>
    </source>
</evidence>
<name>A0ABY7Z1T9_9HYPH</name>
<dbReference type="Gene3D" id="3.10.50.30">
    <property type="entry name" value="Transcription elongation factor, GreA/GreB, C-terminal domain"/>
    <property type="match status" value="1"/>
</dbReference>
<reference evidence="1 2" key="1">
    <citation type="submission" date="2023-02" db="EMBL/GenBank/DDBJ databases">
        <title>Devosia chondri sp. nov., isolated from the phycosphere of marine algae.</title>
        <authorList>
            <person name="Kim J.M."/>
            <person name="Lee J.K."/>
            <person name="Choi B.J."/>
            <person name="Bayburt H."/>
            <person name="Jeon C.O."/>
        </authorList>
    </citation>
    <scope>NUCLEOTIDE SEQUENCE [LARGE SCALE GENOMIC DNA]</scope>
    <source>
        <strain evidence="1 2">G2-5</strain>
    </source>
</reference>
<evidence type="ECO:0008006" key="3">
    <source>
        <dbReference type="Google" id="ProtNLM"/>
    </source>
</evidence>
<accession>A0ABY7Z1T9</accession>
<keyword evidence="2" id="KW-1185">Reference proteome</keyword>
<sequence length="143" mass="15763">MITSARPMLTVRDHAILTGLARQGGLGSAAYYDQLQQKLDDASIVELIDVDPDLATFGSFVRYRVNGGRPLEHKLLLHRRWGSQEPVLSIKSSRGLGLLGMRERQIFAVNSHDPEQCEALELEMVLFQPEADGVFTTAGSAAR</sequence>
<organism evidence="1 2">
    <name type="scientific">Devosia rhodophyticola</name>
    <dbReference type="NCBI Taxonomy" id="3026423"/>
    <lineage>
        <taxon>Bacteria</taxon>
        <taxon>Pseudomonadati</taxon>
        <taxon>Pseudomonadota</taxon>
        <taxon>Alphaproteobacteria</taxon>
        <taxon>Hyphomicrobiales</taxon>
        <taxon>Devosiaceae</taxon>
        <taxon>Devosia</taxon>
    </lineage>
</organism>
<dbReference type="EMBL" id="CP118247">
    <property type="protein sequence ID" value="WDR07258.1"/>
    <property type="molecule type" value="Genomic_DNA"/>
</dbReference>
<dbReference type="InterPro" id="IPR036953">
    <property type="entry name" value="GreA/GreB_C_sf"/>
</dbReference>
<proteinExistence type="predicted"/>
<protein>
    <recommendedName>
        <fullName evidence="3">Transcription elongation factor GreA/GreB C-terminal domain-containing protein</fullName>
    </recommendedName>
</protein>
<dbReference type="RefSeq" id="WP_282212771.1">
    <property type="nucleotide sequence ID" value="NZ_CP118247.1"/>
</dbReference>
<dbReference type="Proteomes" id="UP001222118">
    <property type="component" value="Chromosome"/>
</dbReference>
<gene>
    <name evidence="1" type="ORF">PSQ90_07490</name>
</gene>
<evidence type="ECO:0000313" key="1">
    <source>
        <dbReference type="EMBL" id="WDR07258.1"/>
    </source>
</evidence>